<dbReference type="InterPro" id="IPR009363">
    <property type="entry name" value="Phage_Mu_Gp16"/>
</dbReference>
<sequence length="133" mass="14916">MDARISNDQIACIWTLARKLGMDRDDVHAMAKVASLKDLSMAGAIQMIDLLKEMAGQEVNTVPRGKPTPGEMAKINALMHQLGWDDERLRAFIEKRFHVSHPRFMTDKTARMVIEALKAMAAGGRGERKEAKR</sequence>
<evidence type="ECO:0008006" key="2">
    <source>
        <dbReference type="Google" id="ProtNLM"/>
    </source>
</evidence>
<proteinExistence type="predicted"/>
<protein>
    <recommendedName>
        <fullName evidence="2">DUF1018 domain-containing protein</fullName>
    </recommendedName>
</protein>
<organism evidence="1">
    <name type="scientific">bioreactor metagenome</name>
    <dbReference type="NCBI Taxonomy" id="1076179"/>
    <lineage>
        <taxon>unclassified sequences</taxon>
        <taxon>metagenomes</taxon>
        <taxon>ecological metagenomes</taxon>
    </lineage>
</organism>
<comment type="caution">
    <text evidence="1">The sequence shown here is derived from an EMBL/GenBank/DDBJ whole genome shotgun (WGS) entry which is preliminary data.</text>
</comment>
<dbReference type="AlphaFoldDB" id="A0A644VRM2"/>
<name>A0A644VRM2_9ZZZZ</name>
<evidence type="ECO:0000313" key="1">
    <source>
        <dbReference type="EMBL" id="MPL94054.1"/>
    </source>
</evidence>
<dbReference type="Pfam" id="PF06252">
    <property type="entry name" value="GemA"/>
    <property type="match status" value="1"/>
</dbReference>
<gene>
    <name evidence="1" type="ORF">SDC9_40202</name>
</gene>
<accession>A0A644VRM2</accession>
<reference evidence="1" key="1">
    <citation type="submission" date="2019-08" db="EMBL/GenBank/DDBJ databases">
        <authorList>
            <person name="Kucharzyk K."/>
            <person name="Murdoch R.W."/>
            <person name="Higgins S."/>
            <person name="Loffler F."/>
        </authorList>
    </citation>
    <scope>NUCLEOTIDE SEQUENCE</scope>
</reference>
<dbReference type="EMBL" id="VSSQ01000412">
    <property type="protein sequence ID" value="MPL94054.1"/>
    <property type="molecule type" value="Genomic_DNA"/>
</dbReference>